<dbReference type="AlphaFoldDB" id="A0AAV6W1H9"/>
<evidence type="ECO:0000256" key="1">
    <source>
        <dbReference type="SAM" id="SignalP"/>
    </source>
</evidence>
<feature type="signal peptide" evidence="1">
    <location>
        <begin position="1"/>
        <end position="25"/>
    </location>
</feature>
<evidence type="ECO:0008006" key="4">
    <source>
        <dbReference type="Google" id="ProtNLM"/>
    </source>
</evidence>
<protein>
    <recommendedName>
        <fullName evidence="4">Pectinesterase inhibitor domain-containing protein</fullName>
    </recommendedName>
</protein>
<accession>A0AAV6W1H9</accession>
<evidence type="ECO:0000313" key="3">
    <source>
        <dbReference type="Proteomes" id="UP000826271"/>
    </source>
</evidence>
<keyword evidence="3" id="KW-1185">Reference proteome</keyword>
<feature type="chain" id="PRO_5043361291" description="Pectinesterase inhibitor domain-containing protein" evidence="1">
    <location>
        <begin position="26"/>
        <end position="145"/>
    </location>
</feature>
<sequence>MYTTAMSSIMAIAIALTFVVQQSNAVDFHQWCQRTSHNNLCVSVVMADPRNNLKTTRISDLQKKFTGRITGPLRTCSTEYDKMRYDLKGFDFTVLNHENYIPLVANVGGAAGTPGDCEGAFKEFHIPSPLTNANKNLEDILVTVL</sequence>
<name>A0AAV6W1H9_9LAMI</name>
<comment type="caution">
    <text evidence="2">The sequence shown here is derived from an EMBL/GenBank/DDBJ whole genome shotgun (WGS) entry which is preliminary data.</text>
</comment>
<proteinExistence type="predicted"/>
<dbReference type="SUPFAM" id="SSF101148">
    <property type="entry name" value="Plant invertase/pectin methylesterase inhibitor"/>
    <property type="match status" value="1"/>
</dbReference>
<gene>
    <name evidence="2" type="ORF">BUALT_BualtUnG0007800</name>
</gene>
<reference evidence="2" key="1">
    <citation type="submission" date="2019-10" db="EMBL/GenBank/DDBJ databases">
        <authorList>
            <person name="Zhang R."/>
            <person name="Pan Y."/>
            <person name="Wang J."/>
            <person name="Ma R."/>
            <person name="Yu S."/>
        </authorList>
    </citation>
    <scope>NUCLEOTIDE SEQUENCE</scope>
    <source>
        <strain evidence="2">LA-IB0</strain>
        <tissue evidence="2">Leaf</tissue>
    </source>
</reference>
<evidence type="ECO:0000313" key="2">
    <source>
        <dbReference type="EMBL" id="KAG8363069.1"/>
    </source>
</evidence>
<dbReference type="EMBL" id="WHWC01000080">
    <property type="protein sequence ID" value="KAG8363069.1"/>
    <property type="molecule type" value="Genomic_DNA"/>
</dbReference>
<keyword evidence="1" id="KW-0732">Signal</keyword>
<organism evidence="2 3">
    <name type="scientific">Buddleja alternifolia</name>
    <dbReference type="NCBI Taxonomy" id="168488"/>
    <lineage>
        <taxon>Eukaryota</taxon>
        <taxon>Viridiplantae</taxon>
        <taxon>Streptophyta</taxon>
        <taxon>Embryophyta</taxon>
        <taxon>Tracheophyta</taxon>
        <taxon>Spermatophyta</taxon>
        <taxon>Magnoliopsida</taxon>
        <taxon>eudicotyledons</taxon>
        <taxon>Gunneridae</taxon>
        <taxon>Pentapetalae</taxon>
        <taxon>asterids</taxon>
        <taxon>lamiids</taxon>
        <taxon>Lamiales</taxon>
        <taxon>Scrophulariaceae</taxon>
        <taxon>Buddlejeae</taxon>
        <taxon>Buddleja</taxon>
    </lineage>
</organism>
<dbReference type="Proteomes" id="UP000826271">
    <property type="component" value="Unassembled WGS sequence"/>
</dbReference>
<dbReference type="InterPro" id="IPR035513">
    <property type="entry name" value="Invertase/methylesterase_inhib"/>
</dbReference>
<dbReference type="Gene3D" id="1.20.140.40">
    <property type="entry name" value="Invertase/pectin methylesterase inhibitor family protein"/>
    <property type="match status" value="1"/>
</dbReference>